<dbReference type="Gene3D" id="3.60.15.10">
    <property type="entry name" value="Ribonuclease Z/Hydroxyacylglutathione hydrolase-like"/>
    <property type="match status" value="1"/>
</dbReference>
<dbReference type="GO" id="GO:0003684">
    <property type="term" value="F:damaged DNA binding"/>
    <property type="evidence" value="ECO:0007669"/>
    <property type="project" value="TreeGrafter"/>
</dbReference>
<name>J2ZAX5_9EURY</name>
<feature type="compositionally biased region" description="Polar residues" evidence="1">
    <location>
        <begin position="536"/>
        <end position="546"/>
    </location>
</feature>
<protein>
    <submittedName>
        <fullName evidence="3">Exonuclease of the beta-lactamase fold class-like protein</fullName>
    </submittedName>
</protein>
<keyword evidence="3" id="KW-0378">Hydrolase</keyword>
<dbReference type="SMART" id="SM00849">
    <property type="entry name" value="Lactamase_B"/>
    <property type="match status" value="1"/>
</dbReference>
<sequence>MIRFERETPPDDETPCILVDAGSGVNLERLLRPTDRLVAICLTHAHFDHYAELTTSHRDSVPIYTSPTTAMLLEEVLAVASAEQGIVTTPETMSAIEPIDDWVTVTEGIEIHPVPAGHTPGAVGFLIRVTENGDTIRLLTTGDFSLTDVAGYPGFPTDDLPPIGALFLTASVQEEFSEELTEALIRILEAANRGSTTLVTVSALSGVHLSYLLAALVDELALEIPIRLVGQVAKLYATLEYEFPQVELSPTFDNPRTCLQVGGITIAGPETPTERSSAHLFAALKKDPNGCLVQLIGSGAPPVLTAGCTVYDFQFSNHPARSELEHVVKTLTPIETVIIHRHGGGAKEFNHLESCVWSPPDTDEHVLYEDGQWQTPPWMNWSGPPRNHSRSLMIGDLFGEFPLPSLIRVSTPDLEAEGIDLNRIKTALHITDESTVELQRTVSESEAASNGTAVSPEITAMKSTQTDTEAPAAPQRIDTVDIGFELGPDPGLDELLVAANPSPLTLIDEFARDQLKAASSQDSNEESESSATATTDPSQSDASPNSKDIVDTEETEDNEPAVDTHDVVTKNETGQPALVDAATDGGTSKAAPRDDTHTPSTTDTTPSVELTLDPLLVTLVEQSIARSATADCLETFIVTAVEDYLGLLLRDEAPAQETTDALDVGLSVSPALEQALIDVIDADDRFTSLSDLVVSGLLAVLDGGDDQTLSVSELVPYQSLLTAVVENADSAFESIESVVEAAVLLRLTIEYPDK</sequence>
<dbReference type="PANTHER" id="PTHR23240">
    <property type="entry name" value="DNA CROSS-LINK REPAIR PROTEIN PSO2/SNM1-RELATED"/>
    <property type="match status" value="1"/>
</dbReference>
<keyword evidence="3" id="KW-0540">Nuclease</keyword>
<evidence type="ECO:0000259" key="2">
    <source>
        <dbReference type="SMART" id="SM00849"/>
    </source>
</evidence>
<dbReference type="Proteomes" id="UP000007813">
    <property type="component" value="Unassembled WGS sequence"/>
</dbReference>
<dbReference type="InterPro" id="IPR036866">
    <property type="entry name" value="RibonucZ/Hydroxyglut_hydro"/>
</dbReference>
<gene>
    <name evidence="3" type="ORF">HSB1_38900</name>
</gene>
<evidence type="ECO:0000256" key="1">
    <source>
        <dbReference type="SAM" id="MobiDB-lite"/>
    </source>
</evidence>
<dbReference type="SUPFAM" id="SSF56281">
    <property type="entry name" value="Metallo-hydrolase/oxidoreductase"/>
    <property type="match status" value="1"/>
</dbReference>
<keyword evidence="3" id="KW-0269">Exonuclease</keyword>
<reference evidence="3 4" key="1">
    <citation type="journal article" date="2012" name="J. Bacteriol.">
        <title>Draft Genome Sequence of the Extremely Halophilic Archaeon Halogranum salarium B-1T.</title>
        <authorList>
            <person name="Kim K.K."/>
            <person name="Lee K.C."/>
            <person name="Lee J.S."/>
        </authorList>
    </citation>
    <scope>NUCLEOTIDE SEQUENCE [LARGE SCALE GENOMIC DNA]</scope>
    <source>
        <strain evidence="3 4">B-1</strain>
    </source>
</reference>
<feature type="compositionally biased region" description="Low complexity" evidence="1">
    <location>
        <begin position="598"/>
        <end position="607"/>
    </location>
</feature>
<dbReference type="AlphaFoldDB" id="J2ZAX5"/>
<accession>J2ZAX5</accession>
<feature type="domain" description="Metallo-beta-lactamase" evidence="2">
    <location>
        <begin position="11"/>
        <end position="198"/>
    </location>
</feature>
<dbReference type="GO" id="GO:0035312">
    <property type="term" value="F:5'-3' DNA exonuclease activity"/>
    <property type="evidence" value="ECO:0007669"/>
    <property type="project" value="TreeGrafter"/>
</dbReference>
<organism evidence="3 4">
    <name type="scientific">Halogranum salarium B-1</name>
    <dbReference type="NCBI Taxonomy" id="1210908"/>
    <lineage>
        <taxon>Archaea</taxon>
        <taxon>Methanobacteriati</taxon>
        <taxon>Methanobacteriota</taxon>
        <taxon>Stenosarchaea group</taxon>
        <taxon>Halobacteria</taxon>
        <taxon>Halobacteriales</taxon>
        <taxon>Haloferacaceae</taxon>
    </lineage>
</organism>
<dbReference type="PATRIC" id="fig|1210908.3.peg.3686"/>
<dbReference type="eggNOG" id="arCOG00541">
    <property type="taxonomic scope" value="Archaea"/>
</dbReference>
<dbReference type="PANTHER" id="PTHR23240:SF35">
    <property type="entry name" value="DNA REPAIR METALLO-BETA-LACTAMASE FAMILY PROTEIN-RELATED"/>
    <property type="match status" value="1"/>
</dbReference>
<dbReference type="InterPro" id="IPR001279">
    <property type="entry name" value="Metallo-B-lactamas"/>
</dbReference>
<dbReference type="GO" id="GO:0036297">
    <property type="term" value="P:interstrand cross-link repair"/>
    <property type="evidence" value="ECO:0007669"/>
    <property type="project" value="TreeGrafter"/>
</dbReference>
<proteinExistence type="predicted"/>
<evidence type="ECO:0000313" key="4">
    <source>
        <dbReference type="Proteomes" id="UP000007813"/>
    </source>
</evidence>
<dbReference type="GO" id="GO:0006303">
    <property type="term" value="P:double-strand break repair via nonhomologous end joining"/>
    <property type="evidence" value="ECO:0007669"/>
    <property type="project" value="TreeGrafter"/>
</dbReference>
<dbReference type="Pfam" id="PF12706">
    <property type="entry name" value="Lactamase_B_2"/>
    <property type="match status" value="1"/>
</dbReference>
<feature type="region of interest" description="Disordered" evidence="1">
    <location>
        <begin position="515"/>
        <end position="607"/>
    </location>
</feature>
<comment type="caution">
    <text evidence="3">The sequence shown here is derived from an EMBL/GenBank/DDBJ whole genome shotgun (WGS) entry which is preliminary data.</text>
</comment>
<feature type="compositionally biased region" description="Acidic residues" evidence="1">
    <location>
        <begin position="551"/>
        <end position="560"/>
    </location>
</feature>
<evidence type="ECO:0000313" key="3">
    <source>
        <dbReference type="EMBL" id="EJN57805.1"/>
    </source>
</evidence>
<dbReference type="EMBL" id="ALJD01000010">
    <property type="protein sequence ID" value="EJN57805.1"/>
    <property type="molecule type" value="Genomic_DNA"/>
</dbReference>